<name>A0A7S3BIV7_9EUKA</name>
<evidence type="ECO:0000313" key="1">
    <source>
        <dbReference type="EMBL" id="CAE0136411.1"/>
    </source>
</evidence>
<accession>A0A7S3BIV7</accession>
<dbReference type="EMBL" id="HBHX01056618">
    <property type="protein sequence ID" value="CAE0136411.1"/>
    <property type="molecule type" value="Transcribed_RNA"/>
</dbReference>
<dbReference type="Pfam" id="PF10294">
    <property type="entry name" value="Methyltransf_16"/>
    <property type="match status" value="1"/>
</dbReference>
<proteinExistence type="predicted"/>
<reference evidence="1" key="1">
    <citation type="submission" date="2021-01" db="EMBL/GenBank/DDBJ databases">
        <authorList>
            <person name="Corre E."/>
            <person name="Pelletier E."/>
            <person name="Niang G."/>
            <person name="Scheremetjew M."/>
            <person name="Finn R."/>
            <person name="Kale V."/>
            <person name="Holt S."/>
            <person name="Cochrane G."/>
            <person name="Meng A."/>
            <person name="Brown T."/>
            <person name="Cohen L."/>
        </authorList>
    </citation>
    <scope>NUCLEOTIDE SEQUENCE</scope>
    <source>
        <strain evidence="1">CCMP281</strain>
    </source>
</reference>
<protein>
    <submittedName>
        <fullName evidence="1">Uncharacterized protein</fullName>
    </submittedName>
</protein>
<dbReference type="AlphaFoldDB" id="A0A7S3BIV7"/>
<dbReference type="InterPro" id="IPR019410">
    <property type="entry name" value="Methyltransf_16"/>
</dbReference>
<dbReference type="Gene3D" id="3.40.50.150">
    <property type="entry name" value="Vaccinia Virus protein VP39"/>
    <property type="match status" value="1"/>
</dbReference>
<gene>
    <name evidence="1" type="ORF">HERI1096_LOCUS31228</name>
</gene>
<sequence length="143" mass="16116">MQVTITDQQLDQASKNLEANPLVSSRVKLEKLLWGPLAAPWGMHTDVVVGADLVYPMNVDTSLQALLATLQALSRPTLLAYVERLEAVTHSLERGLRSLRQHRCRRLRLSFQTTIYALDAWAQERQSEDSSLACRDVQSLSWS</sequence>
<dbReference type="InterPro" id="IPR029063">
    <property type="entry name" value="SAM-dependent_MTases_sf"/>
</dbReference>
<organism evidence="1">
    <name type="scientific">Haptolina ericina</name>
    <dbReference type="NCBI Taxonomy" id="156174"/>
    <lineage>
        <taxon>Eukaryota</taxon>
        <taxon>Haptista</taxon>
        <taxon>Haptophyta</taxon>
        <taxon>Prymnesiophyceae</taxon>
        <taxon>Prymnesiales</taxon>
        <taxon>Prymnesiaceae</taxon>
        <taxon>Haptolina</taxon>
    </lineage>
</organism>